<evidence type="ECO:0000256" key="5">
    <source>
        <dbReference type="ARBA" id="ARBA00022989"/>
    </source>
</evidence>
<dbReference type="Pfam" id="PF00664">
    <property type="entry name" value="ABC_membrane"/>
    <property type="match status" value="1"/>
</dbReference>
<keyword evidence="4 10" id="KW-0067">ATP-binding</keyword>
<keyword evidence="2 7" id="KW-0812">Transmembrane</keyword>
<name>A0ABP7BHF7_9MICO</name>
<organism evidence="10 11">
    <name type="scientific">Microbacterium marinilacus</name>
    <dbReference type="NCBI Taxonomy" id="415209"/>
    <lineage>
        <taxon>Bacteria</taxon>
        <taxon>Bacillati</taxon>
        <taxon>Actinomycetota</taxon>
        <taxon>Actinomycetes</taxon>
        <taxon>Micrococcales</taxon>
        <taxon>Microbacteriaceae</taxon>
        <taxon>Microbacterium</taxon>
    </lineage>
</organism>
<feature type="domain" description="ABC transmembrane type-1" evidence="9">
    <location>
        <begin position="15"/>
        <end position="298"/>
    </location>
</feature>
<keyword evidence="11" id="KW-1185">Reference proteome</keyword>
<sequence>MSPNTLLRPVRAPLIAAVALQAAAGLLALLPLLTLIAFTSTWLTRTPAPGAGLVIAAVLGTIGATLAAAAATWITHRADARLTWLLQRRLADVIRHAPLPAVTGQGAARLRKVVQDDTGALHYLVAHTLLDATTLLITPVAGLVVLAIVDWRLAVVSLIPLLLGVRWYVRAMRGSGANFTEYAIQQQRIGGAVVDFVHGLPVAKIYGGSDGPKARYTTAVNGFHDFFRAWSGSTAAVTTASWLVVAPGVTAALLALLGGAGLLAGWLTPAALVAGILLGPAISAPVAVAGPRLQAIRSGLSALSSIGDLLDQHRLTWGGADPSPRGAVARLQNVTVRFGEQVAVDDVTLALPDRGLVALVGASGSGKSTLAALLARFTDPDAGRVLLGNVELPALREADLYERIAFVFQDTALRETSIRDALTGGRRIPQERVVDAARQAAIHDHITALPHGYDTILGEDRELSGGQRQRVALARALLREPDLLVLDETLSAMDPTIRTRIMATLRAQARERGVLLIAHHLHLVRDADRILVLDHGRLAGSGTHHNLLTACDPYRILWEAQTTTTQEGSR</sequence>
<dbReference type="InterPro" id="IPR039421">
    <property type="entry name" value="Type_1_exporter"/>
</dbReference>
<dbReference type="InterPro" id="IPR017871">
    <property type="entry name" value="ABC_transporter-like_CS"/>
</dbReference>
<comment type="subcellular location">
    <subcellularLocation>
        <location evidence="1">Cell membrane</location>
        <topology evidence="1">Multi-pass membrane protein</topology>
    </subcellularLocation>
</comment>
<feature type="transmembrane region" description="Helical" evidence="7">
    <location>
        <begin position="151"/>
        <end position="169"/>
    </location>
</feature>
<keyword evidence="3" id="KW-0547">Nucleotide-binding</keyword>
<dbReference type="InterPro" id="IPR003439">
    <property type="entry name" value="ABC_transporter-like_ATP-bd"/>
</dbReference>
<dbReference type="SUPFAM" id="SSF52540">
    <property type="entry name" value="P-loop containing nucleoside triphosphate hydrolases"/>
    <property type="match status" value="1"/>
</dbReference>
<dbReference type="RefSeq" id="WP_221856063.1">
    <property type="nucleotide sequence ID" value="NZ_BAAAYV010000011.1"/>
</dbReference>
<evidence type="ECO:0000259" key="8">
    <source>
        <dbReference type="PROSITE" id="PS50893"/>
    </source>
</evidence>
<evidence type="ECO:0000313" key="11">
    <source>
        <dbReference type="Proteomes" id="UP001410795"/>
    </source>
</evidence>
<comment type="caution">
    <text evidence="10">The sequence shown here is derived from an EMBL/GenBank/DDBJ whole genome shotgun (WGS) entry which is preliminary data.</text>
</comment>
<evidence type="ECO:0000259" key="9">
    <source>
        <dbReference type="PROSITE" id="PS50929"/>
    </source>
</evidence>
<dbReference type="Gene3D" id="1.20.1560.10">
    <property type="entry name" value="ABC transporter type 1, transmembrane domain"/>
    <property type="match status" value="1"/>
</dbReference>
<evidence type="ECO:0000256" key="3">
    <source>
        <dbReference type="ARBA" id="ARBA00022741"/>
    </source>
</evidence>
<accession>A0ABP7BHF7</accession>
<proteinExistence type="predicted"/>
<dbReference type="Gene3D" id="3.40.50.300">
    <property type="entry name" value="P-loop containing nucleotide triphosphate hydrolases"/>
    <property type="match status" value="1"/>
</dbReference>
<dbReference type="InterPro" id="IPR011527">
    <property type="entry name" value="ABC1_TM_dom"/>
</dbReference>
<gene>
    <name evidence="10" type="ORF">GCM10022202_22590</name>
</gene>
<dbReference type="EMBL" id="BAAAYV010000011">
    <property type="protein sequence ID" value="GAA3660934.1"/>
    <property type="molecule type" value="Genomic_DNA"/>
</dbReference>
<evidence type="ECO:0000313" key="10">
    <source>
        <dbReference type="EMBL" id="GAA3660934.1"/>
    </source>
</evidence>
<feature type="transmembrane region" description="Helical" evidence="7">
    <location>
        <begin position="12"/>
        <end position="38"/>
    </location>
</feature>
<dbReference type="PROSITE" id="PS00211">
    <property type="entry name" value="ABC_TRANSPORTER_1"/>
    <property type="match status" value="1"/>
</dbReference>
<feature type="transmembrane region" description="Helical" evidence="7">
    <location>
        <begin position="50"/>
        <end position="74"/>
    </location>
</feature>
<feature type="transmembrane region" description="Helical" evidence="7">
    <location>
        <begin position="270"/>
        <end position="290"/>
    </location>
</feature>
<dbReference type="InterPro" id="IPR036640">
    <property type="entry name" value="ABC1_TM_sf"/>
</dbReference>
<dbReference type="GO" id="GO:0005524">
    <property type="term" value="F:ATP binding"/>
    <property type="evidence" value="ECO:0007669"/>
    <property type="project" value="UniProtKB-KW"/>
</dbReference>
<evidence type="ECO:0000256" key="2">
    <source>
        <dbReference type="ARBA" id="ARBA00022692"/>
    </source>
</evidence>
<evidence type="ECO:0000256" key="6">
    <source>
        <dbReference type="ARBA" id="ARBA00023136"/>
    </source>
</evidence>
<dbReference type="PROSITE" id="PS50929">
    <property type="entry name" value="ABC_TM1F"/>
    <property type="match status" value="1"/>
</dbReference>
<feature type="domain" description="ABC transporter" evidence="8">
    <location>
        <begin position="329"/>
        <end position="560"/>
    </location>
</feature>
<evidence type="ECO:0000256" key="7">
    <source>
        <dbReference type="SAM" id="Phobius"/>
    </source>
</evidence>
<dbReference type="Pfam" id="PF00005">
    <property type="entry name" value="ABC_tran"/>
    <property type="match status" value="1"/>
</dbReference>
<dbReference type="PANTHER" id="PTHR24221">
    <property type="entry name" value="ATP-BINDING CASSETTE SUB-FAMILY B"/>
    <property type="match status" value="1"/>
</dbReference>
<dbReference type="SMART" id="SM00382">
    <property type="entry name" value="AAA"/>
    <property type="match status" value="1"/>
</dbReference>
<dbReference type="InterPro" id="IPR003593">
    <property type="entry name" value="AAA+_ATPase"/>
</dbReference>
<feature type="transmembrane region" description="Helical" evidence="7">
    <location>
        <begin position="120"/>
        <end position="145"/>
    </location>
</feature>
<dbReference type="SUPFAM" id="SSF90123">
    <property type="entry name" value="ABC transporter transmembrane region"/>
    <property type="match status" value="1"/>
</dbReference>
<keyword evidence="6 7" id="KW-0472">Membrane</keyword>
<reference evidence="11" key="1">
    <citation type="journal article" date="2019" name="Int. J. Syst. Evol. Microbiol.">
        <title>The Global Catalogue of Microorganisms (GCM) 10K type strain sequencing project: providing services to taxonomists for standard genome sequencing and annotation.</title>
        <authorList>
            <consortium name="The Broad Institute Genomics Platform"/>
            <consortium name="The Broad Institute Genome Sequencing Center for Infectious Disease"/>
            <person name="Wu L."/>
            <person name="Ma J."/>
        </authorList>
    </citation>
    <scope>NUCLEOTIDE SEQUENCE [LARGE SCALE GENOMIC DNA]</scope>
    <source>
        <strain evidence="11">JCM 16546</strain>
    </source>
</reference>
<dbReference type="InterPro" id="IPR027417">
    <property type="entry name" value="P-loop_NTPase"/>
</dbReference>
<protein>
    <submittedName>
        <fullName evidence="10">ABC transporter ATP-binding protein</fullName>
    </submittedName>
</protein>
<evidence type="ECO:0000256" key="1">
    <source>
        <dbReference type="ARBA" id="ARBA00004651"/>
    </source>
</evidence>
<feature type="transmembrane region" description="Helical" evidence="7">
    <location>
        <begin position="242"/>
        <end position="264"/>
    </location>
</feature>
<dbReference type="PANTHER" id="PTHR24221:SF654">
    <property type="entry name" value="ATP-BINDING CASSETTE SUB-FAMILY B MEMBER 6"/>
    <property type="match status" value="1"/>
</dbReference>
<dbReference type="Proteomes" id="UP001410795">
    <property type="component" value="Unassembled WGS sequence"/>
</dbReference>
<keyword evidence="5 7" id="KW-1133">Transmembrane helix</keyword>
<dbReference type="PROSITE" id="PS50893">
    <property type="entry name" value="ABC_TRANSPORTER_2"/>
    <property type="match status" value="1"/>
</dbReference>
<evidence type="ECO:0000256" key="4">
    <source>
        <dbReference type="ARBA" id="ARBA00022840"/>
    </source>
</evidence>